<dbReference type="STRING" id="28573.A0A0U1M748"/>
<gene>
    <name evidence="2" type="ORF">PISL3812_07781</name>
</gene>
<dbReference type="PANTHER" id="PTHR43591:SF10">
    <property type="entry name" value="ABC TRANSMEMBRANE TYPE-1 DOMAIN-CONTAINING PROTEIN-RELATED"/>
    <property type="match status" value="1"/>
</dbReference>
<dbReference type="GO" id="GO:0032259">
    <property type="term" value="P:methylation"/>
    <property type="evidence" value="ECO:0007669"/>
    <property type="project" value="UniProtKB-KW"/>
</dbReference>
<dbReference type="PANTHER" id="PTHR43591">
    <property type="entry name" value="METHYLTRANSFERASE"/>
    <property type="match status" value="1"/>
</dbReference>
<feature type="region of interest" description="Disordered" evidence="1">
    <location>
        <begin position="1"/>
        <end position="42"/>
    </location>
</feature>
<organism evidence="2 3">
    <name type="scientific">Talaromyces islandicus</name>
    <name type="common">Penicillium islandicum</name>
    <dbReference type="NCBI Taxonomy" id="28573"/>
    <lineage>
        <taxon>Eukaryota</taxon>
        <taxon>Fungi</taxon>
        <taxon>Dikarya</taxon>
        <taxon>Ascomycota</taxon>
        <taxon>Pezizomycotina</taxon>
        <taxon>Eurotiomycetes</taxon>
        <taxon>Eurotiomycetidae</taxon>
        <taxon>Eurotiales</taxon>
        <taxon>Trichocomaceae</taxon>
        <taxon>Talaromyces</taxon>
        <taxon>Talaromyces sect. Islandici</taxon>
    </lineage>
</organism>
<accession>A0A0U1M748</accession>
<keyword evidence="2" id="KW-0808">Transferase</keyword>
<dbReference type="EMBL" id="CVMT01000008">
    <property type="protein sequence ID" value="CRG90736.1"/>
    <property type="molecule type" value="Genomic_DNA"/>
</dbReference>
<dbReference type="Pfam" id="PF13489">
    <property type="entry name" value="Methyltransf_23"/>
    <property type="match status" value="1"/>
</dbReference>
<name>A0A0U1M748_TALIS</name>
<dbReference type="OMA" id="KLHTAPI"/>
<dbReference type="CDD" id="cd02440">
    <property type="entry name" value="AdoMet_MTases"/>
    <property type="match status" value="1"/>
</dbReference>
<evidence type="ECO:0000256" key="1">
    <source>
        <dbReference type="SAM" id="MobiDB-lite"/>
    </source>
</evidence>
<dbReference type="GO" id="GO:0008168">
    <property type="term" value="F:methyltransferase activity"/>
    <property type="evidence" value="ECO:0007669"/>
    <property type="project" value="UniProtKB-KW"/>
</dbReference>
<proteinExistence type="predicted"/>
<dbReference type="OrthoDB" id="2013972at2759"/>
<reference evidence="2 3" key="1">
    <citation type="submission" date="2015-04" db="EMBL/GenBank/DDBJ databases">
        <authorList>
            <person name="Syromyatnikov M.Y."/>
            <person name="Popov V.N."/>
        </authorList>
    </citation>
    <scope>NUCLEOTIDE SEQUENCE [LARGE SCALE GENOMIC DNA]</scope>
    <source>
        <strain evidence="2">WF-38-12</strain>
    </source>
</reference>
<feature type="compositionally biased region" description="Polar residues" evidence="1">
    <location>
        <begin position="16"/>
        <end position="42"/>
    </location>
</feature>
<dbReference type="Gene3D" id="3.40.50.150">
    <property type="entry name" value="Vaccinia Virus protein VP39"/>
    <property type="match status" value="1"/>
</dbReference>
<dbReference type="InterPro" id="IPR029063">
    <property type="entry name" value="SAM-dependent_MTases_sf"/>
</dbReference>
<evidence type="ECO:0000313" key="2">
    <source>
        <dbReference type="EMBL" id="CRG90736.1"/>
    </source>
</evidence>
<keyword evidence="3" id="KW-1185">Reference proteome</keyword>
<evidence type="ECO:0000313" key="3">
    <source>
        <dbReference type="Proteomes" id="UP000054383"/>
    </source>
</evidence>
<dbReference type="AlphaFoldDB" id="A0A0U1M748"/>
<protein>
    <submittedName>
        <fullName evidence="2">Methyltransferase, putative</fullName>
    </submittedName>
</protein>
<feature type="compositionally biased region" description="Basic and acidic residues" evidence="1">
    <location>
        <begin position="1"/>
        <end position="15"/>
    </location>
</feature>
<keyword evidence="2" id="KW-0489">Methyltransferase</keyword>
<dbReference type="SUPFAM" id="SSF53335">
    <property type="entry name" value="S-adenosyl-L-methionine-dependent methyltransferases"/>
    <property type="match status" value="1"/>
</dbReference>
<sequence length="356" mass="40884">MSDNYGGRDRERNDSDASSIFSGRSTTTAPTEWSASEGTQTETDNDLISIMSSIYDSTHSISSSVLNYHFENGRRYHAYHEGKYIMPNDLQEQNKLMLVHLCYELVLDGRLHLAPLNDPRDALDIGTGRGDWAIDFAEKFPSTQVIGTDLSPIQPLWVPPNLAFEIDDAEDEWVYSTQFDYIHTRTLCGGIRDWPKFHRQAYDNLRPGGWLEMQENEAWFQREDGTCPQWTNLFLEKLDEASIMSGNRLNVAGDQKQHMLDAGFVNVRDEVFKLPLSTWHDDSRMKEIGRIRGLAMNQGVEGYSLALYTRYLNWSSGDVRDLLAKVRQEFNDVRNRMYITVHVVYGQRPEGVQPIL</sequence>
<dbReference type="Proteomes" id="UP000054383">
    <property type="component" value="Unassembled WGS sequence"/>
</dbReference>